<dbReference type="Gene3D" id="3.30.70.20">
    <property type="match status" value="1"/>
</dbReference>
<dbReference type="PANTHER" id="PTHR24960:SF79">
    <property type="entry name" value="PHOTOSYSTEM I IRON-SULFUR CENTER"/>
    <property type="match status" value="1"/>
</dbReference>
<dbReference type="SUPFAM" id="SSF54862">
    <property type="entry name" value="4Fe-4S ferredoxins"/>
    <property type="match status" value="1"/>
</dbReference>
<dbReference type="InterPro" id="IPR050157">
    <property type="entry name" value="PSI_iron-sulfur_center"/>
</dbReference>
<dbReference type="InterPro" id="IPR017900">
    <property type="entry name" value="4Fe4S_Fe_S_CS"/>
</dbReference>
<accession>A0A9D1J9Q1</accession>
<keyword evidence="6" id="KW-0408">Iron</keyword>
<dbReference type="SUPFAM" id="SSF50475">
    <property type="entry name" value="FMN-binding split barrel"/>
    <property type="match status" value="1"/>
</dbReference>
<dbReference type="InterPro" id="IPR012349">
    <property type="entry name" value="Split_barrel_FMN-bd"/>
</dbReference>
<dbReference type="EMBL" id="DVHK01000090">
    <property type="protein sequence ID" value="HIR67237.1"/>
    <property type="molecule type" value="Genomic_DNA"/>
</dbReference>
<evidence type="ECO:0000256" key="4">
    <source>
        <dbReference type="ARBA" id="ARBA00022485"/>
    </source>
</evidence>
<comment type="caution">
    <text evidence="9">The sequence shown here is derived from an EMBL/GenBank/DDBJ whole genome shotgun (WGS) entry which is preliminary data.</text>
</comment>
<keyword evidence="7" id="KW-0411">Iron-sulfur</keyword>
<sequence length="206" mass="22037">MDIGDIFKFLADDVHTVIAATADDEGLPVTCAIDVMDYDGGGLYFLTAKGKGFYRRLMSRGYAALTGIKGEDTMHRAAASVRGKVRPESEQKLASLIQKNAYMREIYPTEQSRAALAAFCLYSGQAEWFDLSVKPIERLNLTFGGAAAEGGAYAVGGGCTSCGKCLEVCPQKCIKIGQRGAYIVQQNCLRCGNCMTVCSVGAVTRG</sequence>
<name>A0A9D1J9Q1_9FIRM</name>
<dbReference type="AlphaFoldDB" id="A0A9D1J9Q1"/>
<reference evidence="9" key="1">
    <citation type="submission" date="2020-10" db="EMBL/GenBank/DDBJ databases">
        <authorList>
            <person name="Gilroy R."/>
        </authorList>
    </citation>
    <scope>NUCLEOTIDE SEQUENCE</scope>
    <source>
        <strain evidence="9">ChiW16-3235</strain>
    </source>
</reference>
<dbReference type="Pfam" id="PF12838">
    <property type="entry name" value="Fer4_7"/>
    <property type="match status" value="1"/>
</dbReference>
<evidence type="ECO:0000256" key="6">
    <source>
        <dbReference type="ARBA" id="ARBA00023004"/>
    </source>
</evidence>
<comment type="function">
    <text evidence="2">Ferredoxins are iron-sulfur proteins that transfer electrons in a wide variety of metabolic reactions.</text>
</comment>
<dbReference type="GO" id="GO:0046872">
    <property type="term" value="F:metal ion binding"/>
    <property type="evidence" value="ECO:0007669"/>
    <property type="project" value="UniProtKB-KW"/>
</dbReference>
<organism evidence="9 10">
    <name type="scientific">Candidatus Coproplasma avicola</name>
    <dbReference type="NCBI Taxonomy" id="2840744"/>
    <lineage>
        <taxon>Bacteria</taxon>
        <taxon>Bacillati</taxon>
        <taxon>Bacillota</taxon>
        <taxon>Clostridia</taxon>
        <taxon>Eubacteriales</taxon>
        <taxon>Candidatus Coproplasma</taxon>
    </lineage>
</organism>
<dbReference type="Gene3D" id="2.30.110.10">
    <property type="entry name" value="Electron Transport, Fmn-binding Protein, Chain A"/>
    <property type="match status" value="1"/>
</dbReference>
<dbReference type="PROSITE" id="PS00198">
    <property type="entry name" value="4FE4S_FER_1"/>
    <property type="match status" value="1"/>
</dbReference>
<protein>
    <recommendedName>
        <fullName evidence="3">Ferredoxin</fullName>
    </recommendedName>
</protein>
<evidence type="ECO:0000313" key="10">
    <source>
        <dbReference type="Proteomes" id="UP000823913"/>
    </source>
</evidence>
<dbReference type="PROSITE" id="PS51379">
    <property type="entry name" value="4FE4S_FER_2"/>
    <property type="match status" value="2"/>
</dbReference>
<evidence type="ECO:0000256" key="1">
    <source>
        <dbReference type="ARBA" id="ARBA00001966"/>
    </source>
</evidence>
<proteinExistence type="predicted"/>
<evidence type="ECO:0000256" key="2">
    <source>
        <dbReference type="ARBA" id="ARBA00003532"/>
    </source>
</evidence>
<comment type="cofactor">
    <cofactor evidence="1">
        <name>[4Fe-4S] cluster</name>
        <dbReference type="ChEBI" id="CHEBI:49883"/>
    </cofactor>
</comment>
<reference evidence="9" key="2">
    <citation type="journal article" date="2021" name="PeerJ">
        <title>Extensive microbial diversity within the chicken gut microbiome revealed by metagenomics and culture.</title>
        <authorList>
            <person name="Gilroy R."/>
            <person name="Ravi A."/>
            <person name="Getino M."/>
            <person name="Pursley I."/>
            <person name="Horton D.L."/>
            <person name="Alikhan N.F."/>
            <person name="Baker D."/>
            <person name="Gharbi K."/>
            <person name="Hall N."/>
            <person name="Watson M."/>
            <person name="Adriaenssens E.M."/>
            <person name="Foster-Nyarko E."/>
            <person name="Jarju S."/>
            <person name="Secka A."/>
            <person name="Antonio M."/>
            <person name="Oren A."/>
            <person name="Chaudhuri R.R."/>
            <person name="La Ragione R."/>
            <person name="Hildebrand F."/>
            <person name="Pallen M.J."/>
        </authorList>
    </citation>
    <scope>NUCLEOTIDE SEQUENCE</scope>
    <source>
        <strain evidence="9">ChiW16-3235</strain>
    </source>
</reference>
<gene>
    <name evidence="9" type="ORF">IAB94_04250</name>
</gene>
<evidence type="ECO:0000313" key="9">
    <source>
        <dbReference type="EMBL" id="HIR67237.1"/>
    </source>
</evidence>
<dbReference type="GO" id="GO:0051539">
    <property type="term" value="F:4 iron, 4 sulfur cluster binding"/>
    <property type="evidence" value="ECO:0007669"/>
    <property type="project" value="UniProtKB-KW"/>
</dbReference>
<feature type="domain" description="4Fe-4S ferredoxin-type" evidence="8">
    <location>
        <begin position="150"/>
        <end position="179"/>
    </location>
</feature>
<dbReference type="PANTHER" id="PTHR24960">
    <property type="entry name" value="PHOTOSYSTEM I IRON-SULFUR CENTER-RELATED"/>
    <property type="match status" value="1"/>
</dbReference>
<evidence type="ECO:0000256" key="3">
    <source>
        <dbReference type="ARBA" id="ARBA00013529"/>
    </source>
</evidence>
<keyword evidence="5" id="KW-0479">Metal-binding</keyword>
<dbReference type="Proteomes" id="UP000823913">
    <property type="component" value="Unassembled WGS sequence"/>
</dbReference>
<dbReference type="InterPro" id="IPR017896">
    <property type="entry name" value="4Fe4S_Fe-S-bd"/>
</dbReference>
<evidence type="ECO:0000256" key="5">
    <source>
        <dbReference type="ARBA" id="ARBA00022723"/>
    </source>
</evidence>
<evidence type="ECO:0000256" key="7">
    <source>
        <dbReference type="ARBA" id="ARBA00023014"/>
    </source>
</evidence>
<evidence type="ECO:0000259" key="8">
    <source>
        <dbReference type="PROSITE" id="PS51379"/>
    </source>
</evidence>
<keyword evidence="4" id="KW-0004">4Fe-4S</keyword>
<feature type="domain" description="4Fe-4S ferredoxin-type" evidence="8">
    <location>
        <begin position="180"/>
        <end position="206"/>
    </location>
</feature>